<dbReference type="GO" id="GO:0009401">
    <property type="term" value="P:phosphoenolpyruvate-dependent sugar phosphotransferase system"/>
    <property type="evidence" value="ECO:0007669"/>
    <property type="project" value="InterPro"/>
</dbReference>
<evidence type="ECO:0000259" key="2">
    <source>
        <dbReference type="PROSITE" id="PS51099"/>
    </source>
</evidence>
<accession>A0A1I1N9D3</accession>
<dbReference type="InterPro" id="IPR036095">
    <property type="entry name" value="PTS_EIIB-like_sf"/>
</dbReference>
<dbReference type="InterPro" id="IPR003501">
    <property type="entry name" value="PTS_EIIB_2/3"/>
</dbReference>
<evidence type="ECO:0000313" key="3">
    <source>
        <dbReference type="EMBL" id="SFC92078.1"/>
    </source>
</evidence>
<protein>
    <submittedName>
        <fullName evidence="3">PTS system IIB component, Gat family</fullName>
    </submittedName>
</protein>
<name>A0A1I1N9D3_9ACTN</name>
<dbReference type="AlphaFoldDB" id="A0A1I1N9D3"/>
<dbReference type="Gene3D" id="3.40.50.2300">
    <property type="match status" value="1"/>
</dbReference>
<dbReference type="EMBL" id="FOMD01000002">
    <property type="protein sequence ID" value="SFC92078.1"/>
    <property type="molecule type" value="Genomic_DNA"/>
</dbReference>
<dbReference type="SUPFAM" id="SSF52794">
    <property type="entry name" value="PTS system IIB component-like"/>
    <property type="match status" value="1"/>
</dbReference>
<evidence type="ECO:0000256" key="1">
    <source>
        <dbReference type="ARBA" id="ARBA00022679"/>
    </source>
</evidence>
<sequence length="101" mass="10318">MSRLEGLIVKKKVLVICGTGVATSTVVATKIRESLASRGLDVDVQQGKVMDLLSGSAQADLIVATTQIPDSVAIPVVAGLPFLTGMGVDAVLDDIAARLSA</sequence>
<organism evidence="3 4">
    <name type="scientific">Klenkia taihuensis</name>
    <dbReference type="NCBI Taxonomy" id="1225127"/>
    <lineage>
        <taxon>Bacteria</taxon>
        <taxon>Bacillati</taxon>
        <taxon>Actinomycetota</taxon>
        <taxon>Actinomycetes</taxon>
        <taxon>Geodermatophilales</taxon>
        <taxon>Geodermatophilaceae</taxon>
        <taxon>Klenkia</taxon>
    </lineage>
</organism>
<dbReference type="STRING" id="1225127.SAMN05661030_1951"/>
<dbReference type="Pfam" id="PF02302">
    <property type="entry name" value="PTS_IIB"/>
    <property type="match status" value="1"/>
</dbReference>
<dbReference type="PROSITE" id="PS51099">
    <property type="entry name" value="PTS_EIIB_TYPE_2"/>
    <property type="match status" value="1"/>
</dbReference>
<keyword evidence="1" id="KW-0808">Transferase</keyword>
<dbReference type="RefSeq" id="WP_207506357.1">
    <property type="nucleotide sequence ID" value="NZ_BNAC01000004.1"/>
</dbReference>
<reference evidence="4" key="1">
    <citation type="submission" date="2016-10" db="EMBL/GenBank/DDBJ databases">
        <authorList>
            <person name="Varghese N."/>
            <person name="Submissions S."/>
        </authorList>
    </citation>
    <scope>NUCLEOTIDE SEQUENCE [LARGE SCALE GENOMIC DNA]</scope>
    <source>
        <strain evidence="4">DSM 45962</strain>
    </source>
</reference>
<dbReference type="GO" id="GO:0008982">
    <property type="term" value="F:protein-N(PI)-phosphohistidine-sugar phosphotransferase activity"/>
    <property type="evidence" value="ECO:0007669"/>
    <property type="project" value="InterPro"/>
</dbReference>
<dbReference type="InterPro" id="IPR013011">
    <property type="entry name" value="PTS_EIIB_2"/>
</dbReference>
<dbReference type="CDD" id="cd05566">
    <property type="entry name" value="PTS_IIB_galactitol"/>
    <property type="match status" value="1"/>
</dbReference>
<evidence type="ECO:0000313" key="4">
    <source>
        <dbReference type="Proteomes" id="UP000199022"/>
    </source>
</evidence>
<dbReference type="Proteomes" id="UP000199022">
    <property type="component" value="Unassembled WGS sequence"/>
</dbReference>
<keyword evidence="4" id="KW-1185">Reference proteome</keyword>
<feature type="domain" description="PTS EIIB type-2" evidence="2">
    <location>
        <begin position="11"/>
        <end position="101"/>
    </location>
</feature>
<gene>
    <name evidence="3" type="ORF">SAMN05661030_1951</name>
</gene>
<proteinExistence type="predicted"/>